<dbReference type="AlphaFoldDB" id="A0A5L4TNJ8"/>
<proteinExistence type="predicted"/>
<evidence type="ECO:0000313" key="4">
    <source>
        <dbReference type="Proteomes" id="UP000535305"/>
    </source>
</evidence>
<dbReference type="RefSeq" id="WP_004278159.1">
    <property type="nucleotide sequence ID" value="NZ_CABKPM010000002.1"/>
</dbReference>
<dbReference type="EMBL" id="AACSBQ010000024">
    <property type="protein sequence ID" value="EAL8903930.1"/>
    <property type="molecule type" value="Genomic_DNA"/>
</dbReference>
<reference evidence="2 4" key="1">
    <citation type="submission" date="2018-06" db="EMBL/GenBank/DDBJ databases">
        <authorList>
            <consortium name="PulseNet: The National Subtyping Network for Foodborne Disease Surveillance"/>
            <person name="Tarr C.L."/>
            <person name="Trees E."/>
            <person name="Katz L.S."/>
            <person name="Carleton-Romer H.A."/>
            <person name="Stroika S."/>
            <person name="Kucerova Z."/>
            <person name="Roache K.F."/>
            <person name="Sabol A.L."/>
            <person name="Besser J."/>
            <person name="Gerner-Smidt P."/>
        </authorList>
    </citation>
    <scope>NUCLEOTIDE SEQUENCE [LARGE SCALE GENOMIC DNA]</scope>
    <source>
        <strain evidence="2 4">PNUSAC003104</strain>
        <strain evidence="3">PNUSAC005770</strain>
    </source>
</reference>
<keyword evidence="4" id="KW-1185">Reference proteome</keyword>
<evidence type="ECO:0000313" key="3">
    <source>
        <dbReference type="EMBL" id="EAL8903930.1"/>
    </source>
</evidence>
<accession>A0A5L4TNJ8</accession>
<feature type="signal peptide" evidence="1">
    <location>
        <begin position="1"/>
        <end position="16"/>
    </location>
</feature>
<keyword evidence="1" id="KW-0732">Signal</keyword>
<protein>
    <recommendedName>
        <fullName evidence="5">Periplasmic protein</fullName>
    </recommendedName>
</protein>
<sequence length="78" mass="8891">MKILVFIMSFCLICFANSLGNMDTHIKDLNELYSKQNIKNNEALALDKDKALSFASLIFLLAKHNELLFNTLKIKGQK</sequence>
<evidence type="ECO:0000256" key="1">
    <source>
        <dbReference type="SAM" id="SignalP"/>
    </source>
</evidence>
<feature type="chain" id="PRO_5044621703" description="Periplasmic protein" evidence="1">
    <location>
        <begin position="17"/>
        <end position="78"/>
    </location>
</feature>
<comment type="caution">
    <text evidence="2">The sequence shown here is derived from an EMBL/GenBank/DDBJ whole genome shotgun (WGS) entry which is preliminary data.</text>
</comment>
<evidence type="ECO:0008006" key="5">
    <source>
        <dbReference type="Google" id="ProtNLM"/>
    </source>
</evidence>
<dbReference type="Proteomes" id="UP000535305">
    <property type="component" value="Unassembled WGS sequence"/>
</dbReference>
<evidence type="ECO:0000313" key="2">
    <source>
        <dbReference type="EMBL" id="EAJ1622379.1"/>
    </source>
</evidence>
<name>A0A5L4TNJ8_CAMUP</name>
<organism evidence="2 4">
    <name type="scientific">Campylobacter upsaliensis</name>
    <dbReference type="NCBI Taxonomy" id="28080"/>
    <lineage>
        <taxon>Bacteria</taxon>
        <taxon>Pseudomonadati</taxon>
        <taxon>Campylobacterota</taxon>
        <taxon>Epsilonproteobacteria</taxon>
        <taxon>Campylobacterales</taxon>
        <taxon>Campylobacteraceae</taxon>
        <taxon>Campylobacter</taxon>
    </lineage>
</organism>
<gene>
    <name evidence="2" type="ORF">CT510_06955</name>
    <name evidence="3" type="ORF">D0B03_06385</name>
</gene>
<dbReference type="EMBL" id="AABVLA010000030">
    <property type="protein sequence ID" value="EAJ1622379.1"/>
    <property type="molecule type" value="Genomic_DNA"/>
</dbReference>